<name>A0A0C1D067_9FLAO</name>
<comment type="caution">
    <text evidence="1">The sequence shown here is derived from an EMBL/GenBank/DDBJ whole genome shotgun (WGS) entry which is preliminary data.</text>
</comment>
<evidence type="ECO:0000313" key="2">
    <source>
        <dbReference type="Proteomes" id="UP000031473"/>
    </source>
</evidence>
<dbReference type="AlphaFoldDB" id="A0A0C1D067"/>
<dbReference type="STRING" id="266749.SAMN05421876_102149"/>
<dbReference type="Proteomes" id="UP000031473">
    <property type="component" value="Unassembled WGS sequence"/>
</dbReference>
<evidence type="ECO:0008006" key="3">
    <source>
        <dbReference type="Google" id="ProtNLM"/>
    </source>
</evidence>
<gene>
    <name evidence="1" type="ORF">OA86_05710</name>
</gene>
<reference evidence="1 2" key="1">
    <citation type="submission" date="2014-10" db="EMBL/GenBank/DDBJ databases">
        <title>Kaistella jeonii genome.</title>
        <authorList>
            <person name="Clayton J.T."/>
            <person name="Newman J.D."/>
        </authorList>
    </citation>
    <scope>NUCLEOTIDE SEQUENCE [LARGE SCALE GENOMIC DNA]</scope>
    <source>
        <strain evidence="1 2">DSM 17048</strain>
    </source>
</reference>
<protein>
    <recommendedName>
        <fullName evidence="3">DUF4412 domain-containing protein</fullName>
    </recommendedName>
</protein>
<dbReference type="EMBL" id="JSYL01000002">
    <property type="protein sequence ID" value="KIA90086.1"/>
    <property type="molecule type" value="Genomic_DNA"/>
</dbReference>
<proteinExistence type="predicted"/>
<accession>A0A0C1D067</accession>
<keyword evidence="2" id="KW-1185">Reference proteome</keyword>
<sequence>MVEAMKLKFSLLLLLLIFGISFSQSKVDLAAADKINQYADRIDKDSSRAKYTFEIPAKGKVIRYEYEKEGNDIVKMTRKWDENNEKYTDTYSDYFLLKNEAKVLALQSITYKNKSDATDIGGWNCKFWIKDDRVINMTSLGHGKTERDDWDYELELKENFSYMLKTVKNFDKKLSQKK</sequence>
<organism evidence="1 2">
    <name type="scientific">Kaistella jeonii</name>
    <dbReference type="NCBI Taxonomy" id="266749"/>
    <lineage>
        <taxon>Bacteria</taxon>
        <taxon>Pseudomonadati</taxon>
        <taxon>Bacteroidota</taxon>
        <taxon>Flavobacteriia</taxon>
        <taxon>Flavobacteriales</taxon>
        <taxon>Weeksellaceae</taxon>
        <taxon>Chryseobacterium group</taxon>
        <taxon>Kaistella</taxon>
    </lineage>
</organism>
<evidence type="ECO:0000313" key="1">
    <source>
        <dbReference type="EMBL" id="KIA90086.1"/>
    </source>
</evidence>